<dbReference type="AlphaFoldDB" id="A0AAV8XQX7"/>
<proteinExistence type="predicted"/>
<protein>
    <recommendedName>
        <fullName evidence="3">Transposase</fullName>
    </recommendedName>
</protein>
<keyword evidence="2" id="KW-1185">Reference proteome</keyword>
<name>A0AAV8XQX7_9CUCU</name>
<dbReference type="EMBL" id="JAPWTK010000406">
    <property type="protein sequence ID" value="KAJ8940862.1"/>
    <property type="molecule type" value="Genomic_DNA"/>
</dbReference>
<evidence type="ECO:0000313" key="2">
    <source>
        <dbReference type="Proteomes" id="UP001162162"/>
    </source>
</evidence>
<dbReference type="Proteomes" id="UP001162162">
    <property type="component" value="Unassembled WGS sequence"/>
</dbReference>
<organism evidence="1 2">
    <name type="scientific">Aromia moschata</name>
    <dbReference type="NCBI Taxonomy" id="1265417"/>
    <lineage>
        <taxon>Eukaryota</taxon>
        <taxon>Metazoa</taxon>
        <taxon>Ecdysozoa</taxon>
        <taxon>Arthropoda</taxon>
        <taxon>Hexapoda</taxon>
        <taxon>Insecta</taxon>
        <taxon>Pterygota</taxon>
        <taxon>Neoptera</taxon>
        <taxon>Endopterygota</taxon>
        <taxon>Coleoptera</taxon>
        <taxon>Polyphaga</taxon>
        <taxon>Cucujiformia</taxon>
        <taxon>Chrysomeloidea</taxon>
        <taxon>Cerambycidae</taxon>
        <taxon>Cerambycinae</taxon>
        <taxon>Callichromatini</taxon>
        <taxon>Aromia</taxon>
    </lineage>
</organism>
<evidence type="ECO:0008006" key="3">
    <source>
        <dbReference type="Google" id="ProtNLM"/>
    </source>
</evidence>
<sequence>MDCLSEKQKIEHLITKGCGDMQRSQVQVCVLFNEVLYSNKQVSNVVHLSGQTQGTVCQLIKKFRETGNVKHVKRTGRPKLATSEENALNVLLTIKETPQVSTREVADNLEISHVSNRSDKVGKVQLFQQVELCRWERRDEINPGRTIDMK</sequence>
<accession>A0AAV8XQX7</accession>
<evidence type="ECO:0000313" key="1">
    <source>
        <dbReference type="EMBL" id="KAJ8940862.1"/>
    </source>
</evidence>
<comment type="caution">
    <text evidence="1">The sequence shown here is derived from an EMBL/GenBank/DDBJ whole genome shotgun (WGS) entry which is preliminary data.</text>
</comment>
<gene>
    <name evidence="1" type="ORF">NQ318_008233</name>
</gene>
<reference evidence="1" key="1">
    <citation type="journal article" date="2023" name="Insect Mol. Biol.">
        <title>Genome sequencing provides insights into the evolution of gene families encoding plant cell wall-degrading enzymes in longhorned beetles.</title>
        <authorList>
            <person name="Shin N.R."/>
            <person name="Okamura Y."/>
            <person name="Kirsch R."/>
            <person name="Pauchet Y."/>
        </authorList>
    </citation>
    <scope>NUCLEOTIDE SEQUENCE</scope>
    <source>
        <strain evidence="1">AMC_N1</strain>
    </source>
</reference>